<dbReference type="PANTHER" id="PTHR12482">
    <property type="entry name" value="LIPASE ROG1-RELATED-RELATED"/>
    <property type="match status" value="1"/>
</dbReference>
<dbReference type="Pfam" id="PF05057">
    <property type="entry name" value="DUF676"/>
    <property type="match status" value="1"/>
</dbReference>
<accession>A0ABP0GRT5</accession>
<keyword evidence="4" id="KW-1185">Reference proteome</keyword>
<dbReference type="Pfam" id="PF12394">
    <property type="entry name" value="DUF3657"/>
    <property type="match status" value="1"/>
</dbReference>
<organism evidence="3 4">
    <name type="scientific">Clavelina lepadiformis</name>
    <name type="common">Light-bulb sea squirt</name>
    <name type="synonym">Ascidia lepadiformis</name>
    <dbReference type="NCBI Taxonomy" id="159417"/>
    <lineage>
        <taxon>Eukaryota</taxon>
        <taxon>Metazoa</taxon>
        <taxon>Chordata</taxon>
        <taxon>Tunicata</taxon>
        <taxon>Ascidiacea</taxon>
        <taxon>Aplousobranchia</taxon>
        <taxon>Clavelinidae</taxon>
        <taxon>Clavelina</taxon>
    </lineage>
</organism>
<dbReference type="SUPFAM" id="SSF53474">
    <property type="entry name" value="alpha/beta-Hydrolases"/>
    <property type="match status" value="1"/>
</dbReference>
<comment type="similarity">
    <text evidence="1">Belongs to the FAM135 family.</text>
</comment>
<dbReference type="InterPro" id="IPR029058">
    <property type="entry name" value="AB_hydrolase_fold"/>
</dbReference>
<evidence type="ECO:0000313" key="4">
    <source>
        <dbReference type="Proteomes" id="UP001642483"/>
    </source>
</evidence>
<protein>
    <recommendedName>
        <fullName evidence="2">DUF676 domain-containing protein</fullName>
    </recommendedName>
</protein>
<dbReference type="Gene3D" id="3.40.50.1820">
    <property type="entry name" value="alpha/beta hydrolase"/>
    <property type="match status" value="1"/>
</dbReference>
<feature type="domain" description="DUF676" evidence="2">
    <location>
        <begin position="717"/>
        <end position="921"/>
    </location>
</feature>
<dbReference type="PANTHER" id="PTHR12482:SF67">
    <property type="entry name" value="DUF676 DOMAIN-CONTAINING PROTEIN"/>
    <property type="match status" value="1"/>
</dbReference>
<dbReference type="InterPro" id="IPR007751">
    <property type="entry name" value="DUF676_lipase-like"/>
</dbReference>
<dbReference type="InterPro" id="IPR022122">
    <property type="entry name" value="DUF3657"/>
</dbReference>
<evidence type="ECO:0000259" key="2">
    <source>
        <dbReference type="Pfam" id="PF05057"/>
    </source>
</evidence>
<reference evidence="3 4" key="1">
    <citation type="submission" date="2024-02" db="EMBL/GenBank/DDBJ databases">
        <authorList>
            <person name="Daric V."/>
            <person name="Darras S."/>
        </authorList>
    </citation>
    <scope>NUCLEOTIDE SEQUENCE [LARGE SCALE GENOMIC DNA]</scope>
</reference>
<gene>
    <name evidence="3" type="ORF">CVLEPA_LOCUS27817</name>
</gene>
<evidence type="ECO:0000256" key="1">
    <source>
        <dbReference type="ARBA" id="ARBA00007949"/>
    </source>
</evidence>
<dbReference type="Proteomes" id="UP001642483">
    <property type="component" value="Unassembled WGS sequence"/>
</dbReference>
<sequence>MDDLQATVEIAVDLGHFHNIDMFQRGFYKVTIDSIDPIAVRSNVEVHLLKKTDGGSFASPAKVSENGAHSATIQVLHKKQEVALDTSFLFRCHRLLDSRNIFACITSMKFQLDVKLWYCPTDNEAEITSESFEMISSRTIMLHIEPIQGLHEYTLVVFEYGFMAGIEMTVHASLVALHQPLIATLSSCGNASASSLYSSSLESILFRESMKDNAKPADLKTQINMATKIHNDILNVLCSIYTSLKDYFTKLLQQLPQKSKYTFEFINAMSKLNEMPSSLSNLNTKDDFLNQANMNLASACSHVLAFWSHILDIVCLHRKVVKKLSNSYHRNRIQRFQSSFFTLDNPRQMFPECRLSLYNGIANFIRSSAYYQSLPPLKLESVENDGVCDVMPVVFEDRFVKECKTEPIFNKKDSLAQKLQDLVSTSQPSTFVAASANNRTSLSCSSSPRISNTASKAQTTLLNPSLSMVKSPTDPLLSTTKQKYSEELYSYTLEEPDDLPRFSLHFSECSFKNKLIPPVKNEGIDVNVQNGKLPLASSTIPNNTIGNAFGFENDNGLSAPTLTSTMLAPLDEPECCPTSAVQSEMFNYKAHADKVKPERSMSEDSEKLMSIESFLKEEYEKGLLHEQVCEPAPMYAPDNEVPQQPDDKVVSNLNQTSIGESALSQLKLKHLTEKAKLLSNIQFPGNLFSDLPSAMEPCPYLLQWKLNLKQYESFDCASHLIILVHGLNGNSSDLRMVKTFLHLGLQSVLRMSGKSELSVSYLFSVANEMDTYDDIEVMTTKLIDEILRYINNNYTSKSEPQKISFIGHSLGGLLIRSAISHDRMRHLRSQFHTFLSFSSPHLGTIFNTSTLVNTGMWLIQKWKKSKCLQQLGCKEEGNMRKTYIYKLSKKPGLEFFKNVLLLASAEDKYVPYQSARIEMCRAAAKDKSQGPIYQEMISNIMTPILKSSKSNQFCCFIFKCEHSITVLLMMDTIIQMQLRSPLHKCML</sequence>
<evidence type="ECO:0000313" key="3">
    <source>
        <dbReference type="EMBL" id="CAK8694446.1"/>
    </source>
</evidence>
<dbReference type="InterPro" id="IPR044294">
    <property type="entry name" value="Lipase-like"/>
</dbReference>
<comment type="caution">
    <text evidence="3">The sequence shown here is derived from an EMBL/GenBank/DDBJ whole genome shotgun (WGS) entry which is preliminary data.</text>
</comment>
<proteinExistence type="inferred from homology"/>
<dbReference type="EMBL" id="CAWYQH010000141">
    <property type="protein sequence ID" value="CAK8694446.1"/>
    <property type="molecule type" value="Genomic_DNA"/>
</dbReference>
<name>A0ABP0GRT5_CLALP</name>